<sequence length="300" mass="32783">MSTNHPYITIKSRVANSSRAHTQPQVRRTDSIASKKGKVYLVGSGPGDPDLLTLKAYKLLQRAEVVLHDSLVSQEILSLVNNSALLVDVGKRASHHSKHQSEINDLLVDHGSSNRCVVRLKGGDPFVYGRGGEELQALVAANIAFEVVPGITAASGCASYAGIPLTHRDYSQTVMFITAQCKNSEENLNWPSIARQNQTLVVYMGLLKNEVLAERLIKYGRAPDTAVAVIENGTTNSQRVITGTLRTLSDLVEKHRVISPALIIVGEVVSLASTLDWFTDNKLIEHTNNSDIFYELEEAV</sequence>
<dbReference type="NCBIfam" id="NF004790">
    <property type="entry name" value="PRK06136.1"/>
    <property type="match status" value="1"/>
</dbReference>
<gene>
    <name evidence="15" type="primary">cobA</name>
    <name evidence="15" type="ORF">EVB03_08030</name>
</gene>
<keyword evidence="3" id="KW-0169">Cobalamin biosynthesis</keyword>
<dbReference type="PANTHER" id="PTHR45790:SF1">
    <property type="entry name" value="SIROHEME SYNTHASE"/>
    <property type="match status" value="1"/>
</dbReference>
<evidence type="ECO:0000256" key="2">
    <source>
        <dbReference type="ARBA" id="ARBA00012162"/>
    </source>
</evidence>
<keyword evidence="6" id="KW-0949">S-adenosyl-L-methionine</keyword>
<feature type="domain" description="Tetrapyrrole methylase" evidence="14">
    <location>
        <begin position="38"/>
        <end position="248"/>
    </location>
</feature>
<dbReference type="GO" id="GO:0016829">
    <property type="term" value="F:lyase activity"/>
    <property type="evidence" value="ECO:0007669"/>
    <property type="project" value="UniProtKB-KW"/>
</dbReference>
<dbReference type="InterPro" id="IPR006366">
    <property type="entry name" value="CobA/CysG_C"/>
</dbReference>
<protein>
    <recommendedName>
        <fullName evidence="2">uroporphyrinogen-III C-methyltransferase</fullName>
        <ecNumber evidence="2">2.1.1.107</ecNumber>
    </recommendedName>
</protein>
<dbReference type="InterPro" id="IPR014776">
    <property type="entry name" value="4pyrrole_Mease_sub2"/>
</dbReference>
<evidence type="ECO:0000256" key="6">
    <source>
        <dbReference type="ARBA" id="ARBA00022691"/>
    </source>
</evidence>
<keyword evidence="8" id="KW-0456">Lyase</keyword>
<keyword evidence="10" id="KW-0511">Multifunctional enzyme</keyword>
<dbReference type="InterPro" id="IPR003043">
    <property type="entry name" value="Uropor_MeTrfase_CS"/>
</dbReference>
<evidence type="ECO:0000256" key="9">
    <source>
        <dbReference type="ARBA" id="ARBA00023244"/>
    </source>
</evidence>
<dbReference type="Pfam" id="PF00590">
    <property type="entry name" value="TP_methylase"/>
    <property type="match status" value="1"/>
</dbReference>
<evidence type="ECO:0000256" key="1">
    <source>
        <dbReference type="ARBA" id="ARBA00005879"/>
    </source>
</evidence>
<dbReference type="Gene3D" id="3.40.1010.10">
    <property type="entry name" value="Cobalt-precorrin-4 Transmethylase, Domain 1"/>
    <property type="match status" value="1"/>
</dbReference>
<comment type="caution">
    <text evidence="15">The sequence shown here is derived from an EMBL/GenBank/DDBJ whole genome shotgun (WGS) entry which is preliminary data.</text>
</comment>
<keyword evidence="4 13" id="KW-0489">Methyltransferase</keyword>
<dbReference type="FunFam" id="3.30.950.10:FF:000001">
    <property type="entry name" value="Siroheme synthase"/>
    <property type="match status" value="1"/>
</dbReference>
<name>A0A520MDY5_9GAMM</name>
<dbReference type="CDD" id="cd11642">
    <property type="entry name" value="SUMT"/>
    <property type="match status" value="1"/>
</dbReference>
<dbReference type="InterPro" id="IPR035996">
    <property type="entry name" value="4pyrrol_Methylase_sf"/>
</dbReference>
<dbReference type="NCBIfam" id="TIGR01469">
    <property type="entry name" value="cobA_cysG_Cterm"/>
    <property type="match status" value="1"/>
</dbReference>
<dbReference type="PROSITE" id="PS00839">
    <property type="entry name" value="SUMT_1"/>
    <property type="match status" value="1"/>
</dbReference>
<evidence type="ECO:0000256" key="11">
    <source>
        <dbReference type="ARBA" id="ARBA00025705"/>
    </source>
</evidence>
<dbReference type="FunFam" id="3.40.1010.10:FF:000001">
    <property type="entry name" value="Siroheme synthase"/>
    <property type="match status" value="1"/>
</dbReference>
<dbReference type="GO" id="GO:0004851">
    <property type="term" value="F:uroporphyrin-III C-methyltransferase activity"/>
    <property type="evidence" value="ECO:0007669"/>
    <property type="project" value="UniProtKB-EC"/>
</dbReference>
<dbReference type="InterPro" id="IPR050161">
    <property type="entry name" value="Siro_Cobalamin_biosynth"/>
</dbReference>
<dbReference type="Gene3D" id="3.30.950.10">
    <property type="entry name" value="Methyltransferase, Cobalt-precorrin-4 Transmethylase, Domain 2"/>
    <property type="match status" value="1"/>
</dbReference>
<evidence type="ECO:0000256" key="10">
    <source>
        <dbReference type="ARBA" id="ARBA00023268"/>
    </source>
</evidence>
<dbReference type="GO" id="GO:0019354">
    <property type="term" value="P:siroheme biosynthetic process"/>
    <property type="evidence" value="ECO:0007669"/>
    <property type="project" value="UniProtKB-UniPathway"/>
</dbReference>
<keyword evidence="7" id="KW-0560">Oxidoreductase</keyword>
<dbReference type="GO" id="GO:0016491">
    <property type="term" value="F:oxidoreductase activity"/>
    <property type="evidence" value="ECO:0007669"/>
    <property type="project" value="UniProtKB-KW"/>
</dbReference>
<reference evidence="15 16" key="1">
    <citation type="submission" date="2019-02" db="EMBL/GenBank/DDBJ databases">
        <title>Prokaryotic population dynamics and viral predation in marine succession experiment using metagenomics: the confinement effect.</title>
        <authorList>
            <person name="Haro-Moreno J.M."/>
            <person name="Rodriguez-Valera F."/>
            <person name="Lopez-Perez M."/>
        </authorList>
    </citation>
    <scope>NUCLEOTIDE SEQUENCE [LARGE SCALE GENOMIC DNA]</scope>
    <source>
        <strain evidence="15">MED-G170</strain>
    </source>
</reference>
<dbReference type="Proteomes" id="UP000315889">
    <property type="component" value="Unassembled WGS sequence"/>
</dbReference>
<comment type="similarity">
    <text evidence="1 13">Belongs to the precorrin methyltransferase family.</text>
</comment>
<evidence type="ECO:0000313" key="16">
    <source>
        <dbReference type="Proteomes" id="UP000315889"/>
    </source>
</evidence>
<evidence type="ECO:0000313" key="15">
    <source>
        <dbReference type="EMBL" id="RZO19405.1"/>
    </source>
</evidence>
<evidence type="ECO:0000256" key="8">
    <source>
        <dbReference type="ARBA" id="ARBA00023239"/>
    </source>
</evidence>
<evidence type="ECO:0000256" key="4">
    <source>
        <dbReference type="ARBA" id="ARBA00022603"/>
    </source>
</evidence>
<organism evidence="15 16">
    <name type="scientific">SAR92 clade bacterium</name>
    <dbReference type="NCBI Taxonomy" id="2315479"/>
    <lineage>
        <taxon>Bacteria</taxon>
        <taxon>Pseudomonadati</taxon>
        <taxon>Pseudomonadota</taxon>
        <taxon>Gammaproteobacteria</taxon>
        <taxon>Cellvibrionales</taxon>
        <taxon>Porticoccaceae</taxon>
        <taxon>SAR92 clade</taxon>
    </lineage>
</organism>
<proteinExistence type="inferred from homology"/>
<dbReference type="GO" id="GO:0032259">
    <property type="term" value="P:methylation"/>
    <property type="evidence" value="ECO:0007669"/>
    <property type="project" value="UniProtKB-KW"/>
</dbReference>
<comment type="pathway">
    <text evidence="12">Cofactor biosynthesis; adenosylcobalamin biosynthesis; precorrin-2 from uroporphyrinogen III: step 1/1.</text>
</comment>
<comment type="pathway">
    <text evidence="11">Porphyrin-containing compound metabolism; siroheme biosynthesis; precorrin-2 from uroporphyrinogen III: step 1/1.</text>
</comment>
<dbReference type="AlphaFoldDB" id="A0A520MDY5"/>
<dbReference type="InterPro" id="IPR000878">
    <property type="entry name" value="4pyrrol_Mease"/>
</dbReference>
<dbReference type="PANTHER" id="PTHR45790">
    <property type="entry name" value="SIROHEME SYNTHASE-RELATED"/>
    <property type="match status" value="1"/>
</dbReference>
<evidence type="ECO:0000256" key="12">
    <source>
        <dbReference type="ARBA" id="ARBA00060548"/>
    </source>
</evidence>
<keyword evidence="9" id="KW-0627">Porphyrin biosynthesis</keyword>
<evidence type="ECO:0000256" key="13">
    <source>
        <dbReference type="RuleBase" id="RU003960"/>
    </source>
</evidence>
<dbReference type="EMBL" id="SHBP01000012">
    <property type="protein sequence ID" value="RZO19405.1"/>
    <property type="molecule type" value="Genomic_DNA"/>
</dbReference>
<dbReference type="SUPFAM" id="SSF53790">
    <property type="entry name" value="Tetrapyrrole methylase"/>
    <property type="match status" value="1"/>
</dbReference>
<evidence type="ECO:0000259" key="14">
    <source>
        <dbReference type="Pfam" id="PF00590"/>
    </source>
</evidence>
<keyword evidence="5 13" id="KW-0808">Transferase</keyword>
<accession>A0A520MDY5</accession>
<dbReference type="PROSITE" id="PS00840">
    <property type="entry name" value="SUMT_2"/>
    <property type="match status" value="1"/>
</dbReference>
<dbReference type="GO" id="GO:0009236">
    <property type="term" value="P:cobalamin biosynthetic process"/>
    <property type="evidence" value="ECO:0007669"/>
    <property type="project" value="UniProtKB-KW"/>
</dbReference>
<dbReference type="EC" id="2.1.1.107" evidence="2"/>
<evidence type="ECO:0000256" key="3">
    <source>
        <dbReference type="ARBA" id="ARBA00022573"/>
    </source>
</evidence>
<evidence type="ECO:0000256" key="7">
    <source>
        <dbReference type="ARBA" id="ARBA00023002"/>
    </source>
</evidence>
<evidence type="ECO:0000256" key="5">
    <source>
        <dbReference type="ARBA" id="ARBA00022679"/>
    </source>
</evidence>
<dbReference type="InterPro" id="IPR014777">
    <property type="entry name" value="4pyrrole_Mease_sub1"/>
</dbReference>
<dbReference type="UniPathway" id="UPA00262">
    <property type="reaction ID" value="UER00211"/>
</dbReference>